<gene>
    <name evidence="8" type="ORF">MtrunA17_Chr1g0184651</name>
</gene>
<evidence type="ECO:0000256" key="6">
    <source>
        <dbReference type="SAM" id="Coils"/>
    </source>
</evidence>
<evidence type="ECO:0000313" key="8">
    <source>
        <dbReference type="EMBL" id="RHN80105.1"/>
    </source>
</evidence>
<dbReference type="PANTHER" id="PTHR33304:SF15">
    <property type="entry name" value="ZINC FINGER PHD-TYPE DOMAIN-CONTAINING PROTEIN"/>
    <property type="match status" value="1"/>
</dbReference>
<evidence type="ECO:0000256" key="1">
    <source>
        <dbReference type="ARBA" id="ARBA00022723"/>
    </source>
</evidence>
<dbReference type="PANTHER" id="PTHR33304">
    <property type="match status" value="1"/>
</dbReference>
<keyword evidence="4" id="KW-0805">Transcription regulation</keyword>
<evidence type="ECO:0000256" key="3">
    <source>
        <dbReference type="ARBA" id="ARBA00022833"/>
    </source>
</evidence>
<dbReference type="InterPro" id="IPR056280">
    <property type="entry name" value="AIPP2-like_SPOC"/>
</dbReference>
<evidence type="ECO:0000256" key="5">
    <source>
        <dbReference type="ARBA" id="ARBA00023163"/>
    </source>
</evidence>
<dbReference type="EMBL" id="PSQE01000001">
    <property type="protein sequence ID" value="RHN80105.1"/>
    <property type="molecule type" value="Genomic_DNA"/>
</dbReference>
<feature type="coiled-coil region" evidence="6">
    <location>
        <begin position="212"/>
        <end position="260"/>
    </location>
</feature>
<evidence type="ECO:0000256" key="4">
    <source>
        <dbReference type="ARBA" id="ARBA00023015"/>
    </source>
</evidence>
<dbReference type="Pfam" id="PF23121">
    <property type="entry name" value="SPOC_AIPP2"/>
    <property type="match status" value="1"/>
</dbReference>
<name>A0A396JV71_MEDTR</name>
<feature type="domain" description="AIPP2-like SPOC-like" evidence="7">
    <location>
        <begin position="29"/>
        <end position="113"/>
    </location>
</feature>
<keyword evidence="2" id="KW-0863">Zinc-finger</keyword>
<proteinExistence type="predicted"/>
<dbReference type="GO" id="GO:0034244">
    <property type="term" value="P:negative regulation of transcription elongation by RNA polymerase II"/>
    <property type="evidence" value="ECO:0007669"/>
    <property type="project" value="InterPro"/>
</dbReference>
<evidence type="ECO:0000256" key="2">
    <source>
        <dbReference type="ARBA" id="ARBA00022771"/>
    </source>
</evidence>
<organism evidence="8 9">
    <name type="scientific">Medicago truncatula</name>
    <name type="common">Barrel medic</name>
    <name type="synonym">Medicago tribuloides</name>
    <dbReference type="NCBI Taxonomy" id="3880"/>
    <lineage>
        <taxon>Eukaryota</taxon>
        <taxon>Viridiplantae</taxon>
        <taxon>Streptophyta</taxon>
        <taxon>Embryophyta</taxon>
        <taxon>Tracheophyta</taxon>
        <taxon>Spermatophyta</taxon>
        <taxon>Magnoliopsida</taxon>
        <taxon>eudicotyledons</taxon>
        <taxon>Gunneridae</taxon>
        <taxon>Pentapetalae</taxon>
        <taxon>rosids</taxon>
        <taxon>fabids</taxon>
        <taxon>Fabales</taxon>
        <taxon>Fabaceae</taxon>
        <taxon>Papilionoideae</taxon>
        <taxon>50 kb inversion clade</taxon>
        <taxon>NPAAA clade</taxon>
        <taxon>Hologalegina</taxon>
        <taxon>IRL clade</taxon>
        <taxon>Trifolieae</taxon>
        <taxon>Medicago</taxon>
    </lineage>
</organism>
<evidence type="ECO:0000313" key="9">
    <source>
        <dbReference type="Proteomes" id="UP000265566"/>
    </source>
</evidence>
<dbReference type="Proteomes" id="UP000265566">
    <property type="component" value="Chromosome 1"/>
</dbReference>
<sequence>MHIHDDSYRGKFHISNRHGIERTYDGHVIERTYDGFQAHLSTCHAVEVINFVSSFPEIITLDELPRSSIWPSQFRAQVTKEDIGLYFFAKDVNRFGVFQDRKEKKVDSSVKRMLEMKEKELWLQLQQKLFDEKKMYFELEMEQKRKSLIKKFRRQEEALEYREAEVNLRETKVVEKEQVVRMISERIKVQKQGTCNMLKSLKEMEMTQKMTSERIKVQNKGLENNLKSLKELKKTKKIEEKELEKEKESMLADRESLENSNVIVSSSNCSARPVSRLHNCTSKLYSLSKETNSVGTSYMAETSLESDVNIEKVKESASSPNIEGPLITLQERQIDDFTLLIQHTPMR</sequence>
<reference evidence="9" key="1">
    <citation type="journal article" date="2018" name="Nat. Plants">
        <title>Whole-genome landscape of Medicago truncatula symbiotic genes.</title>
        <authorList>
            <person name="Pecrix Y."/>
            <person name="Staton S.E."/>
            <person name="Sallet E."/>
            <person name="Lelandais-Briere C."/>
            <person name="Moreau S."/>
            <person name="Carrere S."/>
            <person name="Blein T."/>
            <person name="Jardinaud M.F."/>
            <person name="Latrasse D."/>
            <person name="Zouine M."/>
            <person name="Zahm M."/>
            <person name="Kreplak J."/>
            <person name="Mayjonade B."/>
            <person name="Satge C."/>
            <person name="Perez M."/>
            <person name="Cauet S."/>
            <person name="Marande W."/>
            <person name="Chantry-Darmon C."/>
            <person name="Lopez-Roques C."/>
            <person name="Bouchez O."/>
            <person name="Berard A."/>
            <person name="Debelle F."/>
            <person name="Munos S."/>
            <person name="Bendahmane A."/>
            <person name="Berges H."/>
            <person name="Niebel A."/>
            <person name="Buitink J."/>
            <person name="Frugier F."/>
            <person name="Benhamed M."/>
            <person name="Crespi M."/>
            <person name="Gouzy J."/>
            <person name="Gamas P."/>
        </authorList>
    </citation>
    <scope>NUCLEOTIDE SEQUENCE [LARGE SCALE GENOMIC DNA]</scope>
    <source>
        <strain evidence="9">cv. Jemalong A17</strain>
    </source>
</reference>
<protein>
    <recommendedName>
        <fullName evidence="7">AIPP2-like SPOC-like domain-containing protein</fullName>
    </recommendedName>
</protein>
<accession>A0A396JV71</accession>
<keyword evidence="1" id="KW-0479">Metal-binding</keyword>
<dbReference type="GO" id="GO:0140566">
    <property type="term" value="F:histone reader activity"/>
    <property type="evidence" value="ECO:0007669"/>
    <property type="project" value="InterPro"/>
</dbReference>
<evidence type="ECO:0000259" key="7">
    <source>
        <dbReference type="Pfam" id="PF23121"/>
    </source>
</evidence>
<comment type="caution">
    <text evidence="8">The sequence shown here is derived from an EMBL/GenBank/DDBJ whole genome shotgun (WGS) entry which is preliminary data.</text>
</comment>
<keyword evidence="6" id="KW-0175">Coiled coil</keyword>
<dbReference type="AlphaFoldDB" id="A0A396JV71"/>
<keyword evidence="5" id="KW-0804">Transcription</keyword>
<keyword evidence="3" id="KW-0862">Zinc</keyword>
<dbReference type="InterPro" id="IPR049914">
    <property type="entry name" value="PHD1-3/5-6"/>
</dbReference>
<dbReference type="GO" id="GO:0008270">
    <property type="term" value="F:zinc ion binding"/>
    <property type="evidence" value="ECO:0007669"/>
    <property type="project" value="UniProtKB-KW"/>
</dbReference>
<dbReference type="Gramene" id="rna3988">
    <property type="protein sequence ID" value="RHN80105.1"/>
    <property type="gene ID" value="gene3988"/>
</dbReference>